<dbReference type="AlphaFoldDB" id="A0A0C1UFY3"/>
<evidence type="ECO:0000313" key="2">
    <source>
        <dbReference type="EMBL" id="KIE46310.1"/>
    </source>
</evidence>
<dbReference type="SMART" id="SM00849">
    <property type="entry name" value="Lactamase_B"/>
    <property type="match status" value="1"/>
</dbReference>
<dbReference type="InterPro" id="IPR036866">
    <property type="entry name" value="RibonucZ/Hydroxyglut_hydro"/>
</dbReference>
<evidence type="ECO:0000313" key="3">
    <source>
        <dbReference type="Proteomes" id="UP000031366"/>
    </source>
</evidence>
<dbReference type="InterPro" id="IPR052159">
    <property type="entry name" value="Competence_DNA_uptake"/>
</dbReference>
<name>A0A0C1UFY3_9CLOT</name>
<dbReference type="Pfam" id="PF00753">
    <property type="entry name" value="Lactamase_B"/>
    <property type="match status" value="1"/>
</dbReference>
<dbReference type="PANTHER" id="PTHR30619:SF1">
    <property type="entry name" value="RECOMBINATION PROTEIN 2"/>
    <property type="match status" value="1"/>
</dbReference>
<dbReference type="EMBL" id="AYSO01000017">
    <property type="protein sequence ID" value="KIE46310.1"/>
    <property type="molecule type" value="Genomic_DNA"/>
</dbReference>
<dbReference type="Proteomes" id="UP000031366">
    <property type="component" value="Unassembled WGS sequence"/>
</dbReference>
<dbReference type="STRING" id="29341.RSJ17_16700"/>
<dbReference type="PROSITE" id="PS51257">
    <property type="entry name" value="PROKAR_LIPOPROTEIN"/>
    <property type="match status" value="1"/>
</dbReference>
<dbReference type="PANTHER" id="PTHR30619">
    <property type="entry name" value="DNA INTERNALIZATION/COMPETENCE PROTEIN COMEC/REC2"/>
    <property type="match status" value="1"/>
</dbReference>
<protein>
    <submittedName>
        <fullName evidence="2">Metallo-beta-lactamase superfamily protein</fullName>
    </submittedName>
</protein>
<proteinExistence type="predicted"/>
<feature type="domain" description="Metallo-beta-lactamase" evidence="1">
    <location>
        <begin position="48"/>
        <end position="243"/>
    </location>
</feature>
<dbReference type="InterPro" id="IPR035681">
    <property type="entry name" value="ComA-like_MBL"/>
</dbReference>
<keyword evidence="3" id="KW-1185">Reference proteome</keyword>
<sequence>MNILKKHRFILVYLLLIFSLLFTSCINSTPQHPASEKGLSATFYPVGKGDCILLQCEGEAMLIDAGYSKNTDDILSYLSEQNIKSLSAIITTHPDKDHIGGIPGIISSGMDIGVLYKTDVVKNNSDDYSAMLSTIENYNIHVENPKPGSHFLLGSATVTFLAPLSNDYNDVNNTSIVVKVDYAGKSMLFTGDILNDAENDLLDTATDLSSDILKVAYHGRSASSSKKFLEMAHPKYAVITCDENNDNAPSTKVLDRLKKLNATVLRTDKDGIIIITVNPNGEITLVKDM</sequence>
<dbReference type="Gene3D" id="3.60.15.10">
    <property type="entry name" value="Ribonuclease Z/Hydroxyacylglutathione hydrolase-like"/>
    <property type="match status" value="1"/>
</dbReference>
<dbReference type="SUPFAM" id="SSF56281">
    <property type="entry name" value="Metallo-hydrolase/oxidoreductase"/>
    <property type="match status" value="1"/>
</dbReference>
<accession>A0A0C1UFY3</accession>
<dbReference type="InterPro" id="IPR001279">
    <property type="entry name" value="Metallo-B-lactamas"/>
</dbReference>
<evidence type="ECO:0000259" key="1">
    <source>
        <dbReference type="SMART" id="SM00849"/>
    </source>
</evidence>
<gene>
    <name evidence="2" type="ORF">U732_1764</name>
</gene>
<organism evidence="2 3">
    <name type="scientific">Clostridium argentinense CDC 2741</name>
    <dbReference type="NCBI Taxonomy" id="1418104"/>
    <lineage>
        <taxon>Bacteria</taxon>
        <taxon>Bacillati</taxon>
        <taxon>Bacillota</taxon>
        <taxon>Clostridia</taxon>
        <taxon>Eubacteriales</taxon>
        <taxon>Clostridiaceae</taxon>
        <taxon>Clostridium</taxon>
    </lineage>
</organism>
<comment type="caution">
    <text evidence="2">The sequence shown here is derived from an EMBL/GenBank/DDBJ whole genome shotgun (WGS) entry which is preliminary data.</text>
</comment>
<dbReference type="CDD" id="cd07731">
    <property type="entry name" value="ComA-like_MBL-fold"/>
    <property type="match status" value="1"/>
</dbReference>
<reference evidence="2 3" key="1">
    <citation type="journal article" date="2015" name="Infect. Genet. Evol.">
        <title>Genomic sequences of six botulinum neurotoxin-producing strains representing three clostridial species illustrate the mobility and diversity of botulinum neurotoxin genes.</title>
        <authorList>
            <person name="Smith T.J."/>
            <person name="Hill K.K."/>
            <person name="Xie G."/>
            <person name="Foley B.T."/>
            <person name="Williamson C.H."/>
            <person name="Foster J.T."/>
            <person name="Johnson S.L."/>
            <person name="Chertkov O."/>
            <person name="Teshima H."/>
            <person name="Gibbons H.S."/>
            <person name="Johnsky L.A."/>
            <person name="Karavis M.A."/>
            <person name="Smith L.A."/>
        </authorList>
    </citation>
    <scope>NUCLEOTIDE SEQUENCE [LARGE SCALE GENOMIC DNA]</scope>
    <source>
        <strain evidence="2 3">CDC 2741</strain>
    </source>
</reference>